<evidence type="ECO:0000313" key="5">
    <source>
        <dbReference type="Proteomes" id="UP000298324"/>
    </source>
</evidence>
<keyword evidence="2" id="KW-0175">Coiled coil</keyword>
<organism evidence="4 5">
    <name type="scientific">Pelotomaculum schinkii</name>
    <dbReference type="NCBI Taxonomy" id="78350"/>
    <lineage>
        <taxon>Bacteria</taxon>
        <taxon>Bacillati</taxon>
        <taxon>Bacillota</taxon>
        <taxon>Clostridia</taxon>
        <taxon>Eubacteriales</taxon>
        <taxon>Desulfotomaculaceae</taxon>
        <taxon>Pelotomaculum</taxon>
    </lineage>
</organism>
<keyword evidence="3" id="KW-1133">Transmembrane helix</keyword>
<reference evidence="4 5" key="1">
    <citation type="journal article" date="2018" name="Environ. Microbiol.">
        <title>Novel energy conservation strategies and behaviour of Pelotomaculum schinkii driving syntrophic propionate catabolism.</title>
        <authorList>
            <person name="Hidalgo-Ahumada C.A.P."/>
            <person name="Nobu M.K."/>
            <person name="Narihiro T."/>
            <person name="Tamaki H."/>
            <person name="Liu W.T."/>
            <person name="Kamagata Y."/>
            <person name="Stams A.J.M."/>
            <person name="Imachi H."/>
            <person name="Sousa D.Z."/>
        </authorList>
    </citation>
    <scope>NUCLEOTIDE SEQUENCE [LARGE SCALE GENOMIC DNA]</scope>
    <source>
        <strain evidence="4 5">HH</strain>
    </source>
</reference>
<accession>A0A4Y7RAJ4</accession>
<evidence type="ECO:0000256" key="3">
    <source>
        <dbReference type="SAM" id="Phobius"/>
    </source>
</evidence>
<evidence type="ECO:0000256" key="1">
    <source>
        <dbReference type="ARBA" id="ARBA00009108"/>
    </source>
</evidence>
<keyword evidence="5" id="KW-1185">Reference proteome</keyword>
<dbReference type="Pfam" id="PF05949">
    <property type="entry name" value="DUF881"/>
    <property type="match status" value="1"/>
</dbReference>
<dbReference type="Proteomes" id="UP000298324">
    <property type="component" value="Unassembled WGS sequence"/>
</dbReference>
<comment type="similarity">
    <text evidence="1">Belongs to the UPF0749 family.</text>
</comment>
<dbReference type="PANTHER" id="PTHR37313">
    <property type="entry name" value="UPF0749 PROTEIN RV1825"/>
    <property type="match status" value="1"/>
</dbReference>
<dbReference type="AlphaFoldDB" id="A0A4Y7RAJ4"/>
<keyword evidence="3" id="KW-0812">Transmembrane</keyword>
<feature type="coiled-coil region" evidence="2">
    <location>
        <begin position="43"/>
        <end position="77"/>
    </location>
</feature>
<gene>
    <name evidence="4" type="ORF">Psch_02863</name>
</gene>
<comment type="caution">
    <text evidence="4">The sequence shown here is derived from an EMBL/GenBank/DDBJ whole genome shotgun (WGS) entry which is preliminary data.</text>
</comment>
<proteinExistence type="inferred from homology"/>
<protein>
    <recommendedName>
        <fullName evidence="6">Division initiation protein</fullName>
    </recommendedName>
</protein>
<dbReference type="PANTHER" id="PTHR37313:SF2">
    <property type="entry name" value="UPF0749 PROTEIN YLXX"/>
    <property type="match status" value="1"/>
</dbReference>
<keyword evidence="3" id="KW-0472">Membrane</keyword>
<dbReference type="EMBL" id="QFGA01000002">
    <property type="protein sequence ID" value="TEB05822.1"/>
    <property type="molecule type" value="Genomic_DNA"/>
</dbReference>
<sequence>MKQALNKTTYLSISMVALFVGLMIAMQFRTNSSVEQAVPIDRVQELTIEKKQVERDLNQLKEESVDLQIKLAEAGKSHTAATGALESELFKNKLYGGLVPVEGQGVEVLLDNQEGSFYNIKDDDLLKVLNDLRGAGAEAIAVNDQRILATSEVRLAGSHINVNLTRLSPPYKVVAIGPSGTLKSSLEIRGGLTEYLSDLGVSVTVQSKDRVLAPAYTGSLRFDYAKHTQR</sequence>
<evidence type="ECO:0008006" key="6">
    <source>
        <dbReference type="Google" id="ProtNLM"/>
    </source>
</evidence>
<evidence type="ECO:0000313" key="4">
    <source>
        <dbReference type="EMBL" id="TEB05822.1"/>
    </source>
</evidence>
<dbReference type="RefSeq" id="WP_243124122.1">
    <property type="nucleotide sequence ID" value="NZ_QFGA01000002.1"/>
</dbReference>
<evidence type="ECO:0000256" key="2">
    <source>
        <dbReference type="SAM" id="Coils"/>
    </source>
</evidence>
<name>A0A4Y7RAJ4_9FIRM</name>
<dbReference type="InterPro" id="IPR010273">
    <property type="entry name" value="DUF881"/>
</dbReference>
<feature type="transmembrane region" description="Helical" evidence="3">
    <location>
        <begin position="9"/>
        <end position="28"/>
    </location>
</feature>
<dbReference type="Gene3D" id="3.30.70.1880">
    <property type="entry name" value="Protein of unknown function DUF881"/>
    <property type="match status" value="1"/>
</dbReference>